<name>A0A7K1SUR5_9SPHI</name>
<keyword evidence="2" id="KW-1185">Reference proteome</keyword>
<accession>A0A7K1SUR5</accession>
<proteinExistence type="predicted"/>
<protein>
    <submittedName>
        <fullName evidence="1">Uncharacterized protein</fullName>
    </submittedName>
</protein>
<gene>
    <name evidence="1" type="ORF">GO621_05900</name>
</gene>
<comment type="caution">
    <text evidence="1">The sequence shown here is derived from an EMBL/GenBank/DDBJ whole genome shotgun (WGS) entry which is preliminary data.</text>
</comment>
<evidence type="ECO:0000313" key="2">
    <source>
        <dbReference type="Proteomes" id="UP000462014"/>
    </source>
</evidence>
<dbReference type="Proteomes" id="UP000462014">
    <property type="component" value="Unassembled WGS sequence"/>
</dbReference>
<evidence type="ECO:0000313" key="1">
    <source>
        <dbReference type="EMBL" id="MVN21065.1"/>
    </source>
</evidence>
<sequence length="52" mass="5926">MKKNTTSINKMIKNFDKELRNLLLTDLKVARVASKALVKNINPLDNNQLMIA</sequence>
<dbReference type="EMBL" id="WPIK01000004">
    <property type="protein sequence ID" value="MVN21065.1"/>
    <property type="molecule type" value="Genomic_DNA"/>
</dbReference>
<reference evidence="1 2" key="1">
    <citation type="submission" date="2019-12" db="EMBL/GenBank/DDBJ databases">
        <title>Mucilaginibacter sp. HMF7410 genome sequencing and assembly.</title>
        <authorList>
            <person name="Kang H."/>
            <person name="Cha I."/>
            <person name="Kim H."/>
            <person name="Joh K."/>
        </authorList>
    </citation>
    <scope>NUCLEOTIDE SEQUENCE [LARGE SCALE GENOMIC DNA]</scope>
    <source>
        <strain evidence="1 2">HMF7410</strain>
    </source>
</reference>
<dbReference type="RefSeq" id="WP_157565093.1">
    <property type="nucleotide sequence ID" value="NZ_WPIK01000004.1"/>
</dbReference>
<dbReference type="AlphaFoldDB" id="A0A7K1SUR5"/>
<organism evidence="1 2">
    <name type="scientific">Mucilaginibacter arboris</name>
    <dbReference type="NCBI Taxonomy" id="2682090"/>
    <lineage>
        <taxon>Bacteria</taxon>
        <taxon>Pseudomonadati</taxon>
        <taxon>Bacteroidota</taxon>
        <taxon>Sphingobacteriia</taxon>
        <taxon>Sphingobacteriales</taxon>
        <taxon>Sphingobacteriaceae</taxon>
        <taxon>Mucilaginibacter</taxon>
    </lineage>
</organism>